<dbReference type="Proteomes" id="UP001430848">
    <property type="component" value="Unassembled WGS sequence"/>
</dbReference>
<evidence type="ECO:0008006" key="8">
    <source>
        <dbReference type="Google" id="ProtNLM"/>
    </source>
</evidence>
<name>A0ABR1NVH9_DIAER</name>
<feature type="domain" description="GED" evidence="4">
    <location>
        <begin position="655"/>
        <end position="744"/>
    </location>
</feature>
<dbReference type="InterPro" id="IPR030381">
    <property type="entry name" value="G_DYNAMIN_dom"/>
</dbReference>
<dbReference type="PROSITE" id="PS51388">
    <property type="entry name" value="GED"/>
    <property type="match status" value="1"/>
</dbReference>
<dbReference type="InterPro" id="IPR027417">
    <property type="entry name" value="P-loop_NTPase"/>
</dbReference>
<accession>A0ABR1NVH9</accession>
<dbReference type="PROSITE" id="PS51718">
    <property type="entry name" value="G_DYNAMIN_2"/>
    <property type="match status" value="1"/>
</dbReference>
<evidence type="ECO:0000313" key="6">
    <source>
        <dbReference type="EMBL" id="KAK7716899.1"/>
    </source>
</evidence>
<dbReference type="SMART" id="SM00053">
    <property type="entry name" value="DYNc"/>
    <property type="match status" value="1"/>
</dbReference>
<dbReference type="Gene3D" id="3.40.50.300">
    <property type="entry name" value="P-loop containing nucleotide triphosphate hydrolases"/>
    <property type="match status" value="1"/>
</dbReference>
<dbReference type="InterPro" id="IPR045063">
    <property type="entry name" value="Dynamin_N"/>
</dbReference>
<feature type="region of interest" description="Disordered" evidence="3">
    <location>
        <begin position="1"/>
        <end position="45"/>
    </location>
</feature>
<keyword evidence="2" id="KW-0342">GTP-binding</keyword>
<proteinExistence type="predicted"/>
<dbReference type="InterPro" id="IPR000375">
    <property type="entry name" value="Dynamin_stalk"/>
</dbReference>
<reference evidence="6 7" key="1">
    <citation type="submission" date="2024-02" db="EMBL/GenBank/DDBJ databases">
        <title>De novo assembly and annotation of 12 fungi associated with fruit tree decline syndrome in Ontario, Canada.</title>
        <authorList>
            <person name="Sulman M."/>
            <person name="Ellouze W."/>
            <person name="Ilyukhin E."/>
        </authorList>
    </citation>
    <scope>NUCLEOTIDE SEQUENCE [LARGE SCALE GENOMIC DNA]</scope>
    <source>
        <strain evidence="6 7">M169</strain>
    </source>
</reference>
<dbReference type="Pfam" id="PF01031">
    <property type="entry name" value="Dynamin_M"/>
    <property type="match status" value="1"/>
</dbReference>
<evidence type="ECO:0000259" key="4">
    <source>
        <dbReference type="PROSITE" id="PS51388"/>
    </source>
</evidence>
<dbReference type="PANTHER" id="PTHR11566">
    <property type="entry name" value="DYNAMIN"/>
    <property type="match status" value="1"/>
</dbReference>
<evidence type="ECO:0000256" key="1">
    <source>
        <dbReference type="ARBA" id="ARBA00022741"/>
    </source>
</evidence>
<dbReference type="SUPFAM" id="SSF52540">
    <property type="entry name" value="P-loop containing nucleoside triphosphate hydrolases"/>
    <property type="match status" value="1"/>
</dbReference>
<keyword evidence="7" id="KW-1185">Reference proteome</keyword>
<keyword evidence="1" id="KW-0547">Nucleotide-binding</keyword>
<dbReference type="CDD" id="cd08771">
    <property type="entry name" value="DLP_1"/>
    <property type="match status" value="1"/>
</dbReference>
<dbReference type="PANTHER" id="PTHR11566:SF66">
    <property type="entry name" value="INTERFERON-INDUCED GTP-BINDING PROTEIN MX"/>
    <property type="match status" value="1"/>
</dbReference>
<dbReference type="EMBL" id="JAKNSF020000096">
    <property type="protein sequence ID" value="KAK7716899.1"/>
    <property type="molecule type" value="Genomic_DNA"/>
</dbReference>
<feature type="compositionally biased region" description="Polar residues" evidence="3">
    <location>
        <begin position="27"/>
        <end position="38"/>
    </location>
</feature>
<evidence type="ECO:0000256" key="3">
    <source>
        <dbReference type="SAM" id="MobiDB-lite"/>
    </source>
</evidence>
<dbReference type="Gene3D" id="1.20.120.1240">
    <property type="entry name" value="Dynamin, middle domain"/>
    <property type="match status" value="1"/>
</dbReference>
<comment type="caution">
    <text evidence="6">The sequence shown here is derived from an EMBL/GenBank/DDBJ whole genome shotgun (WGS) entry which is preliminary data.</text>
</comment>
<dbReference type="InterPro" id="IPR020850">
    <property type="entry name" value="GED_dom"/>
</dbReference>
<dbReference type="InterPro" id="IPR022812">
    <property type="entry name" value="Dynamin"/>
</dbReference>
<evidence type="ECO:0000313" key="7">
    <source>
        <dbReference type="Proteomes" id="UP001430848"/>
    </source>
</evidence>
<evidence type="ECO:0000256" key="2">
    <source>
        <dbReference type="ARBA" id="ARBA00023134"/>
    </source>
</evidence>
<protein>
    <recommendedName>
        <fullName evidence="8">Interferon-induced GTP-binding protein Mx</fullName>
    </recommendedName>
</protein>
<dbReference type="PRINTS" id="PR00195">
    <property type="entry name" value="DYNAMIN"/>
</dbReference>
<evidence type="ECO:0000259" key="5">
    <source>
        <dbReference type="PROSITE" id="PS51718"/>
    </source>
</evidence>
<gene>
    <name evidence="6" type="ORF">SLS63_010906</name>
</gene>
<sequence length="744" mass="83877">MASQADAVETIVTNGVDTNGGGTNSVDTHSSPQMSVSHTLEELQTDEQRRVLDTVSQVRKCGLESVLSLPQIVVCGDQSAGKSSVLEALTEIPFPRNDNLCTRFATEICLRRDPIDSLTIRVIPDSDRPQKKQEEIKKYSESIVDFAELPKIMDNAMKVMGISEGGNAFAKDTLSIEICGPSRPQLTLVDIPGLIQTSTKGVSDADVALVADITDHYIEQPRTICLAVISATNDAANQPILQRVRKFDPHGDRTLGVITKPDRLSAGSGSETKFLELARNEDVFFKLGWHVIKNRKFEETKFSIEARNLSEKTFFSTSRFNTLSKENVGIDALRVRLSYLLFEHVKNELPRLQNDLEAALQDAQNELKTLGNPRSSASECRMYLTKLNMECYEICRAAIDGNYEHRHFTLDSDGSESIANPKTATIPTRRLRASVQLDNSKFSETFEAKGHKYEFGSPDSGSLDKDPSSPRTLSKQEAMFWVGCKLQRARGTELIGNFNPQVIGELFWEQSEPWEKMARAHVEKISKFCDSFLADLLGSVTTEELKRRMWSSMVAHVLKTRKQAALQELERLIKDKKAFPINYNHYYTDNVHKKRGKRIEAQLKKHVPENLTVYKTNCSMGTHYNAPQTHTKDELERVISRWGDSVSADMEEFSCEESLDCLESIYKVQMKVFIANLATQVIERHLLVDLQDIFSPMATVEMTDAKVQSIVSEPESTKRQRVFLTDRINKLEEGQEIFRSVMDP</sequence>
<organism evidence="6 7">
    <name type="scientific">Diaporthe eres</name>
    <name type="common">Phomopsis oblonga</name>
    <dbReference type="NCBI Taxonomy" id="83184"/>
    <lineage>
        <taxon>Eukaryota</taxon>
        <taxon>Fungi</taxon>
        <taxon>Dikarya</taxon>
        <taxon>Ascomycota</taxon>
        <taxon>Pezizomycotina</taxon>
        <taxon>Sordariomycetes</taxon>
        <taxon>Sordariomycetidae</taxon>
        <taxon>Diaporthales</taxon>
        <taxon>Diaporthaceae</taxon>
        <taxon>Diaporthe</taxon>
        <taxon>Diaporthe eres species complex</taxon>
    </lineage>
</organism>
<dbReference type="Pfam" id="PF00350">
    <property type="entry name" value="Dynamin_N"/>
    <property type="match status" value="1"/>
</dbReference>
<dbReference type="InterPro" id="IPR001401">
    <property type="entry name" value="Dynamin_GTPase"/>
</dbReference>
<feature type="domain" description="Dynamin-type G" evidence="5">
    <location>
        <begin position="66"/>
        <end position="350"/>
    </location>
</feature>